<feature type="transmembrane region" description="Helical" evidence="2">
    <location>
        <begin position="82"/>
        <end position="108"/>
    </location>
</feature>
<dbReference type="AlphaFoldDB" id="A0AAE0G5T0"/>
<feature type="compositionally biased region" description="Acidic residues" evidence="1">
    <location>
        <begin position="145"/>
        <end position="163"/>
    </location>
</feature>
<evidence type="ECO:0000256" key="1">
    <source>
        <dbReference type="SAM" id="MobiDB-lite"/>
    </source>
</evidence>
<dbReference type="EMBL" id="LGRX02009302">
    <property type="protein sequence ID" value="KAK3271872.1"/>
    <property type="molecule type" value="Genomic_DNA"/>
</dbReference>
<gene>
    <name evidence="3" type="ORF">CYMTET_19801</name>
</gene>
<evidence type="ECO:0000256" key="2">
    <source>
        <dbReference type="SAM" id="Phobius"/>
    </source>
</evidence>
<evidence type="ECO:0000313" key="3">
    <source>
        <dbReference type="EMBL" id="KAK3271872.1"/>
    </source>
</evidence>
<keyword evidence="2" id="KW-0812">Transmembrane</keyword>
<dbReference type="Proteomes" id="UP001190700">
    <property type="component" value="Unassembled WGS sequence"/>
</dbReference>
<evidence type="ECO:0000313" key="4">
    <source>
        <dbReference type="Proteomes" id="UP001190700"/>
    </source>
</evidence>
<name>A0AAE0G5T0_9CHLO</name>
<feature type="transmembrane region" description="Helical" evidence="2">
    <location>
        <begin position="43"/>
        <end position="62"/>
    </location>
</feature>
<organism evidence="3 4">
    <name type="scientific">Cymbomonas tetramitiformis</name>
    <dbReference type="NCBI Taxonomy" id="36881"/>
    <lineage>
        <taxon>Eukaryota</taxon>
        <taxon>Viridiplantae</taxon>
        <taxon>Chlorophyta</taxon>
        <taxon>Pyramimonadophyceae</taxon>
        <taxon>Pyramimonadales</taxon>
        <taxon>Pyramimonadaceae</taxon>
        <taxon>Cymbomonas</taxon>
    </lineage>
</organism>
<proteinExistence type="predicted"/>
<keyword evidence="2" id="KW-1133">Transmembrane helix</keyword>
<sequence length="171" mass="19056">MSRVGRGIKELVGIKPPKPLNQTLSLVASVSMVSPVEKHLQKIAYTIIIVAWIIIVWSLLVYSMSIREMMGPEAEKDVVLSWAISLALEMFGLEAMKIIFLRLIVVYFMEYARRLFLGYRPAVLWHEKYIMAVAATRAHAEDDKAEQDLGDDADADVGDDVGDGADAGFEI</sequence>
<keyword evidence="2" id="KW-0472">Membrane</keyword>
<comment type="caution">
    <text evidence="3">The sequence shown here is derived from an EMBL/GenBank/DDBJ whole genome shotgun (WGS) entry which is preliminary data.</text>
</comment>
<protein>
    <submittedName>
        <fullName evidence="3">Uncharacterized protein</fullName>
    </submittedName>
</protein>
<accession>A0AAE0G5T0</accession>
<keyword evidence="4" id="KW-1185">Reference proteome</keyword>
<reference evidence="3 4" key="1">
    <citation type="journal article" date="2015" name="Genome Biol. Evol.">
        <title>Comparative Genomics of a Bacterivorous Green Alga Reveals Evolutionary Causalities and Consequences of Phago-Mixotrophic Mode of Nutrition.</title>
        <authorList>
            <person name="Burns J.A."/>
            <person name="Paasch A."/>
            <person name="Narechania A."/>
            <person name="Kim E."/>
        </authorList>
    </citation>
    <scope>NUCLEOTIDE SEQUENCE [LARGE SCALE GENOMIC DNA]</scope>
    <source>
        <strain evidence="3 4">PLY_AMNH</strain>
    </source>
</reference>
<feature type="region of interest" description="Disordered" evidence="1">
    <location>
        <begin position="145"/>
        <end position="171"/>
    </location>
</feature>